<dbReference type="InterPro" id="IPR045659">
    <property type="entry name" value="LptD_2"/>
</dbReference>
<dbReference type="InterPro" id="IPR050218">
    <property type="entry name" value="LptD"/>
</dbReference>
<dbReference type="EMBL" id="VJVZ01000003">
    <property type="protein sequence ID" value="TRW25880.1"/>
    <property type="molecule type" value="Genomic_DNA"/>
</dbReference>
<evidence type="ECO:0000313" key="4">
    <source>
        <dbReference type="EMBL" id="TRW25880.1"/>
    </source>
</evidence>
<name>A0A552V5X8_9FLAO</name>
<accession>A0A552V5X8</accession>
<dbReference type="PANTHER" id="PTHR30189">
    <property type="entry name" value="LPS-ASSEMBLY PROTEIN"/>
    <property type="match status" value="1"/>
</dbReference>
<evidence type="ECO:0000259" key="3">
    <source>
        <dbReference type="Pfam" id="PF19838"/>
    </source>
</evidence>
<feature type="region of interest" description="Disordered" evidence="1">
    <location>
        <begin position="742"/>
        <end position="798"/>
    </location>
</feature>
<dbReference type="Pfam" id="PF19838">
    <property type="entry name" value="LptD_2"/>
    <property type="match status" value="1"/>
</dbReference>
<evidence type="ECO:0000256" key="2">
    <source>
        <dbReference type="SAM" id="Phobius"/>
    </source>
</evidence>
<sequence>MTLQKISHTDTKIVLKPLRTNLFHIVLSSFFLTLGSIQVSAQDLPGKKNPIPAVQQPDTTRITTDNPILTDTTSVANTPITDTIKPKKKQGLDAVTRRKAKDYEKIDQRKKELTLYNEAELYYKDIELKSGIIVMKYDTDEVFAGRIKDSLGNYTQYPYFKQGSSVVEADSIHFNTKTKKARVWNSRTDQGEFRVMGEITKKENDSVYFIKGAKFTTSKNMKDPEYYFYSNKIKFVPGKKVVVGPTNMVIANVPTPVGLPFAFFPMSDKAESGLIFPTYGDSNSQGYYLQNGGYYFALSDYYDLTVTGDYYTNGSYGLRFETNYAKRYNFSGNLNVRFENLITSERGLPDYTRAKNYNIQWSHNQDAKASPDSRFSASVNLGSSKYFRQSLNTVNVGASLVNTMNSSISYSKTFRSVPQVNLSLTATHSQNTNTEVINMTLPTLQASVDRIFLFAPADAPKKGFIKNINLQYNLRGENRIQTYDSLFFKPQMFRDAKSGLQHTIPLSTNFKVFKYFSVSASTNYQETWVMNTIRREFVNDSSIVRDVKGFDSFRTYNFSTSIGTTIYGTFNFGDDRKLQAIRHVMRPSLTYTYTPSFDQYWDTYQIDANGNYADYSRFTGGLYSPPGQEYSSNVGIAVNNTFEAKVRDDENETATEPKKVMLLNNLNFTTSYNMAADSLAWSPLRVTAGTNLFKEKMNINFGTTLDPYAINNSGQRIDTYNIDNGGSLFRLTSANITMNYSVASSDGKSGQGKDEDSQTARNGGRTDDLFGSATDLSDSRQSLFKDDEDTDKKEDKSEGGFYNAKLPWDLRLAYSLTYTNNNREKKISGSSLMVSGNLDITPRWKMGFSTGYDFVQKGVTFTQLRFERDLLSWRMDFNWVPFGDNTYWGFFIGIKSSVLSDIKYDKRQVPDQRVGN</sequence>
<dbReference type="GO" id="GO:0009279">
    <property type="term" value="C:cell outer membrane"/>
    <property type="evidence" value="ECO:0007669"/>
    <property type="project" value="TreeGrafter"/>
</dbReference>
<dbReference type="AlphaFoldDB" id="A0A552V5X8"/>
<dbReference type="PANTHER" id="PTHR30189:SF1">
    <property type="entry name" value="LPS-ASSEMBLY PROTEIN LPTD"/>
    <property type="match status" value="1"/>
</dbReference>
<feature type="domain" description="LPS-assembly protein LptD central" evidence="3">
    <location>
        <begin position="241"/>
        <end position="708"/>
    </location>
</feature>
<gene>
    <name evidence="4" type="ORF">FMM05_06560</name>
</gene>
<dbReference type="GO" id="GO:1990351">
    <property type="term" value="C:transporter complex"/>
    <property type="evidence" value="ECO:0007669"/>
    <property type="project" value="TreeGrafter"/>
</dbReference>
<dbReference type="OrthoDB" id="9802320at2"/>
<feature type="compositionally biased region" description="Basic and acidic residues" evidence="1">
    <location>
        <begin position="751"/>
        <end position="768"/>
    </location>
</feature>
<comment type="caution">
    <text evidence="4">The sequence shown here is derived from an EMBL/GenBank/DDBJ whole genome shotgun (WGS) entry which is preliminary data.</text>
</comment>
<evidence type="ECO:0000313" key="5">
    <source>
        <dbReference type="Proteomes" id="UP000320643"/>
    </source>
</evidence>
<feature type="transmembrane region" description="Helical" evidence="2">
    <location>
        <begin position="21"/>
        <end position="41"/>
    </location>
</feature>
<keyword evidence="5" id="KW-1185">Reference proteome</keyword>
<evidence type="ECO:0000256" key="1">
    <source>
        <dbReference type="SAM" id="MobiDB-lite"/>
    </source>
</evidence>
<dbReference type="Proteomes" id="UP000320643">
    <property type="component" value="Unassembled WGS sequence"/>
</dbReference>
<proteinExistence type="predicted"/>
<keyword evidence="2" id="KW-1133">Transmembrane helix</keyword>
<keyword evidence="2" id="KW-0812">Transmembrane</keyword>
<keyword evidence="2" id="KW-0472">Membrane</keyword>
<protein>
    <submittedName>
        <fullName evidence="4">LPS-assembly protein LptD</fullName>
    </submittedName>
</protein>
<organism evidence="4 5">
    <name type="scientific">Flavobacterium zepuense</name>
    <dbReference type="NCBI Taxonomy" id="2593302"/>
    <lineage>
        <taxon>Bacteria</taxon>
        <taxon>Pseudomonadati</taxon>
        <taxon>Bacteroidota</taxon>
        <taxon>Flavobacteriia</taxon>
        <taxon>Flavobacteriales</taxon>
        <taxon>Flavobacteriaceae</taxon>
        <taxon>Flavobacterium</taxon>
    </lineage>
</organism>
<reference evidence="4 5" key="1">
    <citation type="submission" date="2019-07" db="EMBL/GenBank/DDBJ databases">
        <title>Flavobacterium sp. nov., isolated from glacier ice.</title>
        <authorList>
            <person name="Liu Q."/>
            <person name="Xin Y.-H."/>
        </authorList>
    </citation>
    <scope>NUCLEOTIDE SEQUENCE [LARGE SCALE GENOMIC DNA]</scope>
    <source>
        <strain evidence="4 5">ZT4R6</strain>
    </source>
</reference>